<organism evidence="2 3">
    <name type="scientific">Mycoplasmopsis edwardii</name>
    <dbReference type="NCBI Taxonomy" id="53558"/>
    <lineage>
        <taxon>Bacteria</taxon>
        <taxon>Bacillati</taxon>
        <taxon>Mycoplasmatota</taxon>
        <taxon>Mycoplasmoidales</taxon>
        <taxon>Metamycoplasmataceae</taxon>
        <taxon>Mycoplasmopsis</taxon>
    </lineage>
</organism>
<dbReference type="InterPro" id="IPR058860">
    <property type="entry name" value="MIB_M2"/>
</dbReference>
<evidence type="ECO:0000313" key="2">
    <source>
        <dbReference type="EMBL" id="SYV97285.1"/>
    </source>
</evidence>
<dbReference type="Pfam" id="PF26364">
    <property type="entry name" value="MIB_M2"/>
    <property type="match status" value="1"/>
</dbReference>
<sequence>MGIDLSRIPQMKTLRGLIFYNEDNPSQIRKLNKIKLFNDSDTW</sequence>
<reference evidence="3" key="1">
    <citation type="submission" date="2018-06" db="EMBL/GenBank/DDBJ databases">
        <authorList>
            <consortium name="Pathogen Informatics"/>
        </authorList>
    </citation>
    <scope>NUCLEOTIDE SEQUENCE [LARGE SCALE GENOMIC DNA]</scope>
    <source>
        <strain evidence="3">NCTC10132</strain>
    </source>
</reference>
<protein>
    <recommendedName>
        <fullName evidence="1">Mycoplasma immunoglobulin binding protein M2 domain-containing protein</fullName>
    </recommendedName>
</protein>
<proteinExistence type="predicted"/>
<keyword evidence="3" id="KW-1185">Reference proteome</keyword>
<feature type="domain" description="Mycoplasma immunoglobulin binding protein M2" evidence="1">
    <location>
        <begin position="1"/>
        <end position="43"/>
    </location>
</feature>
<dbReference type="EMBL" id="LS991951">
    <property type="protein sequence ID" value="SYV97285.1"/>
    <property type="molecule type" value="Genomic_DNA"/>
</dbReference>
<dbReference type="Proteomes" id="UP000257559">
    <property type="component" value="Chromosome"/>
</dbReference>
<gene>
    <name evidence="2" type="ORF">NCTC10132_00650</name>
</gene>
<dbReference type="KEGG" id="medw:NCTC10132_00650"/>
<dbReference type="AlphaFoldDB" id="A0A3B0PRH7"/>
<accession>A0A3B0PRH7</accession>
<name>A0A3B0PRH7_9BACT</name>
<feature type="non-terminal residue" evidence="2">
    <location>
        <position position="43"/>
    </location>
</feature>
<evidence type="ECO:0000259" key="1">
    <source>
        <dbReference type="Pfam" id="PF26364"/>
    </source>
</evidence>
<evidence type="ECO:0000313" key="3">
    <source>
        <dbReference type="Proteomes" id="UP000257559"/>
    </source>
</evidence>